<dbReference type="AlphaFoldDB" id="A0A1I5W2J8"/>
<dbReference type="Proteomes" id="UP000199356">
    <property type="component" value="Unassembled WGS sequence"/>
</dbReference>
<protein>
    <submittedName>
        <fullName evidence="2">Uncharacterized protein</fullName>
    </submittedName>
</protein>
<feature type="region of interest" description="Disordered" evidence="1">
    <location>
        <begin position="195"/>
        <end position="215"/>
    </location>
</feature>
<feature type="compositionally biased region" description="Pro residues" evidence="1">
    <location>
        <begin position="199"/>
        <end position="215"/>
    </location>
</feature>
<organism evidence="2 3">
    <name type="scientific">Tranquillimonas alkanivorans</name>
    <dbReference type="NCBI Taxonomy" id="441119"/>
    <lineage>
        <taxon>Bacteria</taxon>
        <taxon>Pseudomonadati</taxon>
        <taxon>Pseudomonadota</taxon>
        <taxon>Alphaproteobacteria</taxon>
        <taxon>Rhodobacterales</taxon>
        <taxon>Roseobacteraceae</taxon>
        <taxon>Tranquillimonas</taxon>
    </lineage>
</organism>
<dbReference type="RefSeq" id="WP_093425523.1">
    <property type="nucleotide sequence ID" value="NZ_FOXA01000039.1"/>
</dbReference>
<dbReference type="EMBL" id="FOXA01000039">
    <property type="protein sequence ID" value="SFQ13807.1"/>
    <property type="molecule type" value="Genomic_DNA"/>
</dbReference>
<name>A0A1I5W2J8_9RHOB</name>
<proteinExistence type="predicted"/>
<reference evidence="3" key="1">
    <citation type="submission" date="2016-10" db="EMBL/GenBank/DDBJ databases">
        <authorList>
            <person name="Varghese N."/>
            <person name="Submissions S."/>
        </authorList>
    </citation>
    <scope>NUCLEOTIDE SEQUENCE [LARGE SCALE GENOMIC DNA]</scope>
    <source>
        <strain evidence="3">DSM 19547</strain>
    </source>
</reference>
<sequence length="215" mass="24042">MTDFRLLRRTVYESPDGQSVTLCLSPSATSDLQRSIEARLPDGWAEVESVPVPVEQLPWGAPAQDAFWPTIHRLRADLKEAGIKGAEDLATAPGWVPILKALAPELICLQQRHAGTINVRQVKEKFGLLRVYLSVDGDDQELGDRLLDLEDWCEGQSRDRCMIYGTPGERLREPHVLTLSPDAVALRERDLKAFRRAFSPPPSPDPLRPYCVPPN</sequence>
<accession>A0A1I5W2J8</accession>
<dbReference type="STRING" id="441119.SAMN04488047_1397"/>
<evidence type="ECO:0000256" key="1">
    <source>
        <dbReference type="SAM" id="MobiDB-lite"/>
    </source>
</evidence>
<evidence type="ECO:0000313" key="3">
    <source>
        <dbReference type="Proteomes" id="UP000199356"/>
    </source>
</evidence>
<evidence type="ECO:0000313" key="2">
    <source>
        <dbReference type="EMBL" id="SFQ13807.1"/>
    </source>
</evidence>
<gene>
    <name evidence="2" type="ORF">SAMN04488047_1397</name>
</gene>
<keyword evidence="3" id="KW-1185">Reference proteome</keyword>
<dbReference type="OrthoDB" id="7859187at2"/>